<reference evidence="4 5" key="1">
    <citation type="submission" date="2018-07" db="EMBL/GenBank/DDBJ databases">
        <title>Brachybacteriurn paraconglorneratum KCTC 9916.</title>
        <authorList>
            <person name="Li Y."/>
        </authorList>
    </citation>
    <scope>NUCLEOTIDE SEQUENCE [LARGE SCALE GENOMIC DNA]</scope>
    <source>
        <strain evidence="4 5">KCTC 9916</strain>
    </source>
</reference>
<proteinExistence type="predicted"/>
<dbReference type="Pfam" id="PF07786">
    <property type="entry name" value="HGSNAT_cat"/>
    <property type="match status" value="1"/>
</dbReference>
<evidence type="ECO:0000259" key="3">
    <source>
        <dbReference type="Pfam" id="PF07786"/>
    </source>
</evidence>
<feature type="transmembrane region" description="Helical" evidence="2">
    <location>
        <begin position="373"/>
        <end position="391"/>
    </location>
</feature>
<dbReference type="EMBL" id="QOCI01000008">
    <property type="protein sequence ID" value="RRR18166.1"/>
    <property type="molecule type" value="Genomic_DNA"/>
</dbReference>
<feature type="transmembrane region" description="Helical" evidence="2">
    <location>
        <begin position="216"/>
        <end position="237"/>
    </location>
</feature>
<feature type="transmembrane region" description="Helical" evidence="2">
    <location>
        <begin position="249"/>
        <end position="269"/>
    </location>
</feature>
<feature type="transmembrane region" description="Helical" evidence="2">
    <location>
        <begin position="398"/>
        <end position="422"/>
    </location>
</feature>
<keyword evidence="2" id="KW-0812">Transmembrane</keyword>
<keyword evidence="2" id="KW-1133">Transmembrane helix</keyword>
<dbReference type="InterPro" id="IPR012429">
    <property type="entry name" value="HGSNAT_cat"/>
</dbReference>
<keyword evidence="5" id="KW-1185">Reference proteome</keyword>
<evidence type="ECO:0000313" key="4">
    <source>
        <dbReference type="EMBL" id="RRR18166.1"/>
    </source>
</evidence>
<evidence type="ECO:0000313" key="5">
    <source>
        <dbReference type="Proteomes" id="UP000274327"/>
    </source>
</evidence>
<feature type="domain" description="Heparan-alpha-glucosaminide N-acetyltransferase catalytic" evidence="3">
    <location>
        <begin position="94"/>
        <end position="279"/>
    </location>
</feature>
<dbReference type="Proteomes" id="UP000274327">
    <property type="component" value="Unassembled WGS sequence"/>
</dbReference>
<feature type="transmembrane region" description="Helical" evidence="2">
    <location>
        <begin position="434"/>
        <end position="452"/>
    </location>
</feature>
<protein>
    <recommendedName>
        <fullName evidence="3">Heparan-alpha-glucosaminide N-acetyltransferase catalytic domain-containing protein</fullName>
    </recommendedName>
</protein>
<name>A0A426SJ18_9MICO</name>
<feature type="transmembrane region" description="Helical" evidence="2">
    <location>
        <begin position="134"/>
        <end position="153"/>
    </location>
</feature>
<sequence>MDEMSDSGPYWGETPGTGGAVGARSRAAPRGAGGAAWPHRAEEPPMNSAATGSAATDSAATGSAGTDRAPAARSGAPARRGPRERLAALVSPPRVNALDIARALAILGMIGAHVGDIPPFDPIWPASYLSIVHGNSSMLFAVLAGISIALVTGRRRIPEPAELPRLRASLLGRGIAIFLIGLVLEMMGTGVAVILTFYGVVYIAALPVIRLRPSRLLLLALPIALLGPVLVTLAEMLSLGSYGPGADLVLIGSYRFTSWAPLILLGMALGRMPLDRPGVAARIAAIGAGAAVLATVAGMALAALLGTLAPEVYGPEAESAASSAVVEESAEEEDEPGLGWDGYGESLAEMDPAWELGESVISLTPHSGSTLEIFRSGGIALAVIGGLLLIARPLRWVLLPLSAMGSMPLTAYSVHLVSLVVLAGPGGWIADDRVWVASAVVLLVACTAWSALKGRGPLERVTAWAARRAGQAVPAAAPGPAPRSAVR</sequence>
<dbReference type="AlphaFoldDB" id="A0A426SJ18"/>
<organism evidence="4 5">
    <name type="scientific">Brachybacterium paraconglomeratum</name>
    <dbReference type="NCBI Taxonomy" id="173362"/>
    <lineage>
        <taxon>Bacteria</taxon>
        <taxon>Bacillati</taxon>
        <taxon>Actinomycetota</taxon>
        <taxon>Actinomycetes</taxon>
        <taxon>Micrococcales</taxon>
        <taxon>Dermabacteraceae</taxon>
        <taxon>Brachybacterium</taxon>
    </lineage>
</organism>
<feature type="transmembrane region" description="Helical" evidence="2">
    <location>
        <begin position="190"/>
        <end position="209"/>
    </location>
</feature>
<gene>
    <name evidence="4" type="ORF">DS079_10455</name>
</gene>
<feature type="region of interest" description="Disordered" evidence="1">
    <location>
        <begin position="1"/>
        <end position="84"/>
    </location>
</feature>
<evidence type="ECO:0000256" key="1">
    <source>
        <dbReference type="SAM" id="MobiDB-lite"/>
    </source>
</evidence>
<feature type="compositionally biased region" description="Low complexity" evidence="1">
    <location>
        <begin position="48"/>
        <end position="79"/>
    </location>
</feature>
<feature type="transmembrane region" description="Helical" evidence="2">
    <location>
        <begin position="281"/>
        <end position="305"/>
    </location>
</feature>
<comment type="caution">
    <text evidence="4">The sequence shown here is derived from an EMBL/GenBank/DDBJ whole genome shotgun (WGS) entry which is preliminary data.</text>
</comment>
<evidence type="ECO:0000256" key="2">
    <source>
        <dbReference type="SAM" id="Phobius"/>
    </source>
</evidence>
<accession>A0A426SJ18</accession>
<feature type="transmembrane region" description="Helical" evidence="2">
    <location>
        <begin position="165"/>
        <end position="184"/>
    </location>
</feature>
<keyword evidence="2" id="KW-0472">Membrane</keyword>